<comment type="caution">
    <text evidence="2">The sequence shown here is derived from an EMBL/GenBank/DDBJ whole genome shotgun (WGS) entry which is preliminary data.</text>
</comment>
<dbReference type="Proteomes" id="UP000829685">
    <property type="component" value="Unassembled WGS sequence"/>
</dbReference>
<evidence type="ECO:0000256" key="1">
    <source>
        <dbReference type="SAM" id="MobiDB-lite"/>
    </source>
</evidence>
<accession>A0A9P9WDJ9</accession>
<protein>
    <submittedName>
        <fullName evidence="2">Uncharacterized protein</fullName>
    </submittedName>
</protein>
<evidence type="ECO:0000313" key="3">
    <source>
        <dbReference type="Proteomes" id="UP000829685"/>
    </source>
</evidence>
<dbReference type="PANTHER" id="PTHR35587:SF4">
    <property type="match status" value="1"/>
</dbReference>
<feature type="region of interest" description="Disordered" evidence="1">
    <location>
        <begin position="1"/>
        <end position="83"/>
    </location>
</feature>
<reference evidence="2" key="1">
    <citation type="submission" date="2021-03" db="EMBL/GenBank/DDBJ databases">
        <title>Revisited historic fungal species revealed as producer of novel bioactive compounds through whole genome sequencing and comparative genomics.</title>
        <authorList>
            <person name="Vignolle G.A."/>
            <person name="Hochenegger N."/>
            <person name="Mach R.L."/>
            <person name="Mach-Aigner A.R."/>
            <person name="Javad Rahimi M."/>
            <person name="Salim K.A."/>
            <person name="Chan C.M."/>
            <person name="Lim L.B.L."/>
            <person name="Cai F."/>
            <person name="Druzhinina I.S."/>
            <person name="U'Ren J.M."/>
            <person name="Derntl C."/>
        </authorList>
    </citation>
    <scope>NUCLEOTIDE SEQUENCE</scope>
    <source>
        <strain evidence="2">TUCIM 5799</strain>
    </source>
</reference>
<keyword evidence="3" id="KW-1185">Reference proteome</keyword>
<feature type="compositionally biased region" description="Gly residues" evidence="1">
    <location>
        <begin position="61"/>
        <end position="72"/>
    </location>
</feature>
<dbReference type="PANTHER" id="PTHR35587">
    <property type="entry name" value="EXPRESSED PROTEIN"/>
    <property type="match status" value="1"/>
</dbReference>
<organism evidence="2 3">
    <name type="scientific">Neoarthrinium moseri</name>
    <dbReference type="NCBI Taxonomy" id="1658444"/>
    <lineage>
        <taxon>Eukaryota</taxon>
        <taxon>Fungi</taxon>
        <taxon>Dikarya</taxon>
        <taxon>Ascomycota</taxon>
        <taxon>Pezizomycotina</taxon>
        <taxon>Sordariomycetes</taxon>
        <taxon>Xylariomycetidae</taxon>
        <taxon>Amphisphaeriales</taxon>
        <taxon>Apiosporaceae</taxon>
        <taxon>Neoarthrinium</taxon>
    </lineage>
</organism>
<name>A0A9P9WDJ9_9PEZI</name>
<gene>
    <name evidence="2" type="ORF">JX265_010901</name>
</gene>
<dbReference type="EMBL" id="JAFIMR010000037">
    <property type="protein sequence ID" value="KAI1858233.1"/>
    <property type="molecule type" value="Genomic_DNA"/>
</dbReference>
<sequence>MSSRSPSKPARQSRSRRRQQPQADTQDEYSENYDDDSMEEEEEEEAPPPPRRRTKQRGKKQGGGGPLDGLTGGNEMLPVGQVGQQAGDLVNGAQGTLSNVAGGVLGGKKDDGGGKSDTLKLRLDLNLEVEVTLKARIHGDLTLALL</sequence>
<proteinExistence type="predicted"/>
<feature type="compositionally biased region" description="Acidic residues" evidence="1">
    <location>
        <begin position="25"/>
        <end position="46"/>
    </location>
</feature>
<dbReference type="AlphaFoldDB" id="A0A9P9WDJ9"/>
<feature type="compositionally biased region" description="Low complexity" evidence="1">
    <location>
        <begin position="1"/>
        <end position="10"/>
    </location>
</feature>
<feature type="compositionally biased region" description="Basic residues" evidence="1">
    <location>
        <begin position="50"/>
        <end position="60"/>
    </location>
</feature>
<evidence type="ECO:0000313" key="2">
    <source>
        <dbReference type="EMBL" id="KAI1858233.1"/>
    </source>
</evidence>